<dbReference type="InterPro" id="IPR014718">
    <property type="entry name" value="GH-type_carb-bd"/>
</dbReference>
<dbReference type="Gene3D" id="2.70.98.10">
    <property type="match status" value="1"/>
</dbReference>
<evidence type="ECO:0000313" key="2">
    <source>
        <dbReference type="Proteomes" id="UP000194577"/>
    </source>
</evidence>
<evidence type="ECO:0000313" key="1">
    <source>
        <dbReference type="EMBL" id="PHP53491.1"/>
    </source>
</evidence>
<dbReference type="RefSeq" id="WP_086615420.1">
    <property type="nucleotide sequence ID" value="NZ_MTPX02000017.1"/>
</dbReference>
<dbReference type="EMBL" id="MTPX02000017">
    <property type="protein sequence ID" value="PHP53491.1"/>
    <property type="molecule type" value="Genomic_DNA"/>
</dbReference>
<protein>
    <recommendedName>
        <fullName evidence="3">Galactose mutarotase</fullName>
    </recommendedName>
</protein>
<accession>A0ABX4MDS0</accession>
<name>A0ABX4MDS0_9ACTO</name>
<evidence type="ECO:0008006" key="3">
    <source>
        <dbReference type="Google" id="ProtNLM"/>
    </source>
</evidence>
<gene>
    <name evidence="1" type="ORF">BW737_002365</name>
</gene>
<dbReference type="InterPro" id="IPR011013">
    <property type="entry name" value="Gal_mutarotase_sf_dom"/>
</dbReference>
<sequence length="321" mass="34903">MNPVIRSELAEATLDSVGGAVSYRFLVRDRWRDVSYRAPWPLDYGGGLEGHLQGDFLCVPFGVPDPDADAAAHDQHGYGADATWSVVSSSEHELVAEIAYPEASAIKTCRRRVYCRNNRVEITDAIVARREVELPLGLHPIFALPDEPGGMHLAVPSSTAILTAPYRVDERSLLGDALHVEDLEHVRDLEGRIWDFTRLPLDAEIEELLQLVGVNDGRVELHDLRAGHTTTLTWDKRILPHCVLWVSNRGRQADPWNGRNLCLGVEPVCAAFDLGVGPSTTDNPVRALGAPTSVRLHAGDPLVLTHAVSCAPTSNGGGSNG</sequence>
<keyword evidence="2" id="KW-1185">Reference proteome</keyword>
<proteinExistence type="predicted"/>
<dbReference type="SUPFAM" id="SSF74650">
    <property type="entry name" value="Galactose mutarotase-like"/>
    <property type="match status" value="1"/>
</dbReference>
<reference evidence="1 2" key="1">
    <citation type="submission" date="2017-10" db="EMBL/GenBank/DDBJ databases">
        <title>Draft genome sequence of cellulolytic Actinomyces sp CtC72 isolated from cattle rumen fluid.</title>
        <authorList>
            <person name="Joshi A.J."/>
            <person name="Vasudevan G."/>
            <person name="Lanjekar V.B."/>
            <person name="Hivarkar S."/>
            <person name="Engineer A."/>
            <person name="Pore S.D."/>
            <person name="Dhakephalkar P.K."/>
            <person name="Dagar S."/>
        </authorList>
    </citation>
    <scope>NUCLEOTIDE SEQUENCE [LARGE SCALE GENOMIC DNA]</scope>
    <source>
        <strain evidence="2">CtC72</strain>
    </source>
</reference>
<dbReference type="Proteomes" id="UP000194577">
    <property type="component" value="Unassembled WGS sequence"/>
</dbReference>
<organism evidence="1 2">
    <name type="scientific">Actinomyces ruminis</name>
    <dbReference type="NCBI Taxonomy" id="1937003"/>
    <lineage>
        <taxon>Bacteria</taxon>
        <taxon>Bacillati</taxon>
        <taxon>Actinomycetota</taxon>
        <taxon>Actinomycetes</taxon>
        <taxon>Actinomycetales</taxon>
        <taxon>Actinomycetaceae</taxon>
        <taxon>Actinomyces</taxon>
    </lineage>
</organism>
<comment type="caution">
    <text evidence="1">The sequence shown here is derived from an EMBL/GenBank/DDBJ whole genome shotgun (WGS) entry which is preliminary data.</text>
</comment>